<evidence type="ECO:0000259" key="1">
    <source>
        <dbReference type="Pfam" id="PF20150"/>
    </source>
</evidence>
<dbReference type="OrthoDB" id="3473305at2759"/>
<evidence type="ECO:0000313" key="3">
    <source>
        <dbReference type="Proteomes" id="UP000664132"/>
    </source>
</evidence>
<organism evidence="2 3">
    <name type="scientific">Cadophora malorum</name>
    <dbReference type="NCBI Taxonomy" id="108018"/>
    <lineage>
        <taxon>Eukaryota</taxon>
        <taxon>Fungi</taxon>
        <taxon>Dikarya</taxon>
        <taxon>Ascomycota</taxon>
        <taxon>Pezizomycotina</taxon>
        <taxon>Leotiomycetes</taxon>
        <taxon>Helotiales</taxon>
        <taxon>Ploettnerulaceae</taxon>
        <taxon>Cadophora</taxon>
    </lineage>
</organism>
<evidence type="ECO:0000313" key="2">
    <source>
        <dbReference type="EMBL" id="KAG4426128.1"/>
    </source>
</evidence>
<dbReference type="InterPro" id="IPR045518">
    <property type="entry name" value="2EXR"/>
</dbReference>
<reference evidence="2" key="1">
    <citation type="submission" date="2021-02" db="EMBL/GenBank/DDBJ databases">
        <title>Genome sequence Cadophora malorum strain M34.</title>
        <authorList>
            <person name="Stefanovic E."/>
            <person name="Vu D."/>
            <person name="Scully C."/>
            <person name="Dijksterhuis J."/>
            <person name="Roader J."/>
            <person name="Houbraken J."/>
        </authorList>
    </citation>
    <scope>NUCLEOTIDE SEQUENCE</scope>
    <source>
        <strain evidence="2">M34</strain>
    </source>
</reference>
<feature type="domain" description="2EXR" evidence="1">
    <location>
        <begin position="4"/>
        <end position="80"/>
    </location>
</feature>
<accession>A0A8H8BWD7</accession>
<dbReference type="PANTHER" id="PTHR35910:SF1">
    <property type="entry name" value="2EXR DOMAIN-CONTAINING PROTEIN"/>
    <property type="match status" value="1"/>
</dbReference>
<gene>
    <name evidence="2" type="ORF">IFR04_000835</name>
</gene>
<dbReference type="AlphaFoldDB" id="A0A8H8BWD7"/>
<dbReference type="PANTHER" id="PTHR35910">
    <property type="entry name" value="2EXR DOMAIN-CONTAINING PROTEIN"/>
    <property type="match status" value="1"/>
</dbReference>
<dbReference type="Pfam" id="PF20150">
    <property type="entry name" value="2EXR"/>
    <property type="match status" value="1"/>
</dbReference>
<dbReference type="EMBL" id="JAFJYH010000005">
    <property type="protein sequence ID" value="KAG4426128.1"/>
    <property type="molecule type" value="Genomic_DNA"/>
</dbReference>
<name>A0A8H8BWD7_9HELO</name>
<protein>
    <recommendedName>
        <fullName evidence="1">2EXR domain-containing protein</fullName>
    </recommendedName>
</protein>
<keyword evidence="3" id="KW-1185">Reference proteome</keyword>
<sequence length="230" mass="26633">MATFHPFPRLILELRAEIWALAVESRAIRVDFWKASHSASPVPAVTQVCRESRACCAYQKYSDFGTSGNYIWLNFDYDIIHVQAICLSLLPKESIKHLRVELVDGLGDHLYEEWLEYQDEFMNFPRLETIDLLIPGCDLCRYANYINDITYLGDCKKENVRVVSIETGEWIDGRTSAPYWDYIESFGGTDLGSMTRPGKGETLEERLEEIKRFGKLEMPRPRIALDYMNQ</sequence>
<proteinExistence type="predicted"/>
<dbReference type="Proteomes" id="UP000664132">
    <property type="component" value="Unassembled WGS sequence"/>
</dbReference>
<comment type="caution">
    <text evidence="2">The sequence shown here is derived from an EMBL/GenBank/DDBJ whole genome shotgun (WGS) entry which is preliminary data.</text>
</comment>